<evidence type="ECO:0000313" key="1">
    <source>
        <dbReference type="EMBL" id="QJA66417.1"/>
    </source>
</evidence>
<accession>A0A6M3KIA9</accession>
<reference evidence="2" key="1">
    <citation type="submission" date="2020-03" db="EMBL/GenBank/DDBJ databases">
        <title>The deep terrestrial virosphere.</title>
        <authorList>
            <person name="Holmfeldt K."/>
            <person name="Nilsson E."/>
            <person name="Simone D."/>
            <person name="Lopez-Fernandez M."/>
            <person name="Wu X."/>
            <person name="de Brujin I."/>
            <person name="Lundin D."/>
            <person name="Andersson A."/>
            <person name="Bertilsson S."/>
            <person name="Dopson M."/>
        </authorList>
    </citation>
    <scope>NUCLEOTIDE SEQUENCE</scope>
    <source>
        <strain evidence="2">MM415A00570</strain>
        <strain evidence="1">MM415B00353</strain>
    </source>
</reference>
<protein>
    <submittedName>
        <fullName evidence="2">Uncharacterized protein</fullName>
    </submittedName>
</protein>
<gene>
    <name evidence="2" type="ORF">MM415A00570_0009</name>
    <name evidence="1" type="ORF">MM415B00353_0064</name>
</gene>
<proteinExistence type="predicted"/>
<evidence type="ECO:0000313" key="2">
    <source>
        <dbReference type="EMBL" id="QJA81198.1"/>
    </source>
</evidence>
<dbReference type="EMBL" id="MT142451">
    <property type="protein sequence ID" value="QJA81198.1"/>
    <property type="molecule type" value="Genomic_DNA"/>
</dbReference>
<sequence length="117" mass="13396">MQQTNAQLGVDTFAMQEYLAKFREEARGVVYENIFKGKAIANALSRPEIRIIFEEPRKRVVELMMAALQEFIFSEKLDIDSVNAKRQEARAIIMVLQSIEGQIVEAAKHLEKIKKKG</sequence>
<organism evidence="2">
    <name type="scientific">viral metagenome</name>
    <dbReference type="NCBI Taxonomy" id="1070528"/>
    <lineage>
        <taxon>unclassified sequences</taxon>
        <taxon>metagenomes</taxon>
        <taxon>organismal metagenomes</taxon>
    </lineage>
</organism>
<name>A0A6M3KIA9_9ZZZZ</name>
<dbReference type="EMBL" id="MT141554">
    <property type="protein sequence ID" value="QJA66417.1"/>
    <property type="molecule type" value="Genomic_DNA"/>
</dbReference>
<dbReference type="AlphaFoldDB" id="A0A6M3KIA9"/>